<dbReference type="AlphaFoldDB" id="T1K080"/>
<dbReference type="Pfam" id="PF13499">
    <property type="entry name" value="EF-hand_7"/>
    <property type="match status" value="1"/>
</dbReference>
<keyword evidence="6" id="KW-0449">Lipoprotein</keyword>
<accession>T1K080</accession>
<dbReference type="InterPro" id="IPR011992">
    <property type="entry name" value="EF-hand-dom_pair"/>
</dbReference>
<evidence type="ECO:0000256" key="2">
    <source>
        <dbReference type="ARBA" id="ARBA00022707"/>
    </source>
</evidence>
<organism evidence="8 9">
    <name type="scientific">Tetranychus urticae</name>
    <name type="common">Two-spotted spider mite</name>
    <dbReference type="NCBI Taxonomy" id="32264"/>
    <lineage>
        <taxon>Eukaryota</taxon>
        <taxon>Metazoa</taxon>
        <taxon>Ecdysozoa</taxon>
        <taxon>Arthropoda</taxon>
        <taxon>Chelicerata</taxon>
        <taxon>Arachnida</taxon>
        <taxon>Acari</taxon>
        <taxon>Acariformes</taxon>
        <taxon>Trombidiformes</taxon>
        <taxon>Prostigmata</taxon>
        <taxon>Eleutherengona</taxon>
        <taxon>Raphignathae</taxon>
        <taxon>Tetranychoidea</taxon>
        <taxon>Tetranychidae</taxon>
        <taxon>Tetranychus</taxon>
    </lineage>
</organism>
<dbReference type="HOGENOM" id="CLU_072366_1_0_1"/>
<keyword evidence="4" id="KW-0677">Repeat</keyword>
<name>T1K080_TETUR</name>
<evidence type="ECO:0000313" key="8">
    <source>
        <dbReference type="EnsemblMetazoa" id="tetur03g06750.1"/>
    </source>
</evidence>
<evidence type="ECO:0000256" key="4">
    <source>
        <dbReference type="ARBA" id="ARBA00022737"/>
    </source>
</evidence>
<sequence>MGTSLCKPKIDEVNLKSLAAETPFPISQLKLWHEEFLRSCPRGYMTEEIFIETFHEYFPPNNLSVVKLADYIFSKIDMNKDGVITFPEFIRAVAIPIYGGIDQKLNCINVTFWPVLESIIVGLSESIGAFSIYDTDDDGYLTRKEMFSVIQAIYESKGMVKEQLVGAQKRIDDIFDRMDLDHDNRLSREEFISGFKSDPMVIRSLLHDNFRKNSSNWYKDFDEVHEIDQ</sequence>
<reference evidence="8" key="2">
    <citation type="submission" date="2015-06" db="UniProtKB">
        <authorList>
            <consortium name="EnsemblMetazoa"/>
        </authorList>
    </citation>
    <scope>IDENTIFICATION</scope>
</reference>
<dbReference type="GO" id="GO:0005509">
    <property type="term" value="F:calcium ion binding"/>
    <property type="evidence" value="ECO:0007669"/>
    <property type="project" value="InterPro"/>
</dbReference>
<keyword evidence="2" id="KW-0519">Myristate</keyword>
<dbReference type="CDD" id="cd00051">
    <property type="entry name" value="EFh"/>
    <property type="match status" value="1"/>
</dbReference>
<dbReference type="eggNOG" id="KOG0044">
    <property type="taxonomic scope" value="Eukaryota"/>
</dbReference>
<dbReference type="EnsemblMetazoa" id="tetur03g06750.1">
    <property type="protein sequence ID" value="tetur03g06750.1"/>
    <property type="gene ID" value="tetur03g06750"/>
</dbReference>
<dbReference type="Gene3D" id="1.10.238.10">
    <property type="entry name" value="EF-hand"/>
    <property type="match status" value="1"/>
</dbReference>
<dbReference type="EMBL" id="CAEY01001133">
    <property type="status" value="NOT_ANNOTATED_CDS"/>
    <property type="molecule type" value="Genomic_DNA"/>
</dbReference>
<keyword evidence="3" id="KW-0479">Metal-binding</keyword>
<comment type="similarity">
    <text evidence="1">Belongs to the recoverin family.</text>
</comment>
<dbReference type="GO" id="GO:0008048">
    <property type="term" value="F:calcium sensitive guanylate cyclase activator activity"/>
    <property type="evidence" value="ECO:0007669"/>
    <property type="project" value="TreeGrafter"/>
</dbReference>
<dbReference type="InterPro" id="IPR002048">
    <property type="entry name" value="EF_hand_dom"/>
</dbReference>
<reference evidence="9" key="1">
    <citation type="submission" date="2011-08" db="EMBL/GenBank/DDBJ databases">
        <authorList>
            <person name="Rombauts S."/>
        </authorList>
    </citation>
    <scope>NUCLEOTIDE SEQUENCE</scope>
    <source>
        <strain evidence="9">London</strain>
    </source>
</reference>
<feature type="domain" description="EF-hand" evidence="7">
    <location>
        <begin position="121"/>
        <end position="156"/>
    </location>
</feature>
<evidence type="ECO:0000256" key="5">
    <source>
        <dbReference type="ARBA" id="ARBA00022837"/>
    </source>
</evidence>
<dbReference type="InterPro" id="IPR018247">
    <property type="entry name" value="EF_Hand_1_Ca_BS"/>
</dbReference>
<dbReference type="PROSITE" id="PS50222">
    <property type="entry name" value="EF_HAND_2"/>
    <property type="match status" value="3"/>
</dbReference>
<dbReference type="SMART" id="SM00054">
    <property type="entry name" value="EFh"/>
    <property type="match status" value="3"/>
</dbReference>
<dbReference type="PROSITE" id="PS00018">
    <property type="entry name" value="EF_HAND_1"/>
    <property type="match status" value="3"/>
</dbReference>
<dbReference type="PRINTS" id="PR00450">
    <property type="entry name" value="RECOVERIN"/>
</dbReference>
<dbReference type="PANTHER" id="PTHR23055">
    <property type="entry name" value="CALCIUM BINDING PROTEINS"/>
    <property type="match status" value="1"/>
</dbReference>
<feature type="domain" description="EF-hand" evidence="7">
    <location>
        <begin position="64"/>
        <end position="99"/>
    </location>
</feature>
<evidence type="ECO:0000313" key="9">
    <source>
        <dbReference type="Proteomes" id="UP000015104"/>
    </source>
</evidence>
<dbReference type="InterPro" id="IPR028846">
    <property type="entry name" value="Recoverin"/>
</dbReference>
<dbReference type="SUPFAM" id="SSF47473">
    <property type="entry name" value="EF-hand"/>
    <property type="match status" value="1"/>
</dbReference>
<keyword evidence="9" id="KW-1185">Reference proteome</keyword>
<evidence type="ECO:0000256" key="6">
    <source>
        <dbReference type="ARBA" id="ARBA00023288"/>
    </source>
</evidence>
<feature type="domain" description="EF-hand" evidence="7">
    <location>
        <begin position="166"/>
        <end position="201"/>
    </location>
</feature>
<keyword evidence="5" id="KW-0106">Calcium</keyword>
<evidence type="ECO:0000256" key="1">
    <source>
        <dbReference type="ARBA" id="ARBA00006049"/>
    </source>
</evidence>
<dbReference type="Proteomes" id="UP000015104">
    <property type="component" value="Unassembled WGS sequence"/>
</dbReference>
<dbReference type="PANTHER" id="PTHR23055:SF198">
    <property type="entry name" value="NEURONAL CALCIUM SENSOR 1"/>
    <property type="match status" value="1"/>
</dbReference>
<proteinExistence type="inferred from homology"/>
<evidence type="ECO:0000256" key="3">
    <source>
        <dbReference type="ARBA" id="ARBA00022723"/>
    </source>
</evidence>
<dbReference type="STRING" id="32264.T1K080"/>
<dbReference type="Pfam" id="PF13202">
    <property type="entry name" value="EF-hand_5"/>
    <property type="match status" value="1"/>
</dbReference>
<protein>
    <recommendedName>
        <fullName evidence="7">EF-hand domain-containing protein</fullName>
    </recommendedName>
</protein>
<evidence type="ECO:0000259" key="7">
    <source>
        <dbReference type="PROSITE" id="PS50222"/>
    </source>
</evidence>